<feature type="compositionally biased region" description="Low complexity" evidence="6">
    <location>
        <begin position="37"/>
        <end position="47"/>
    </location>
</feature>
<evidence type="ECO:0000256" key="7">
    <source>
        <dbReference type="SAM" id="Phobius"/>
    </source>
</evidence>
<dbReference type="EMBL" id="CABFWF030000012">
    <property type="protein sequence ID" value="CAD7042760.1"/>
    <property type="molecule type" value="Genomic_DNA"/>
</dbReference>
<keyword evidence="3 7" id="KW-1133">Transmembrane helix</keyword>
<evidence type="ECO:0000256" key="6">
    <source>
        <dbReference type="SAM" id="MobiDB-lite"/>
    </source>
</evidence>
<keyword evidence="5" id="KW-0175">Coiled coil</keyword>
<sequence>MEPEKPPRRPKPKKEPATIDLTAEEAAVAEPVRSNDTDAAADGTPDASVEENQPPEVAPNSDPSPAKAAEEEPVGEPPVAAEQPATEPVAAAEVERPASRPGAAEEEFSASSDRKPAATSTLIAAGIFGGIVALALAGSMQYAGYLPAVARSADVGGEIQSLRQEIEALRQTPAAPPTDPALTARIDGLEAALAERAQDSGAEDRFAAIEQQLTEIRTATQSTVSENAVLLEQLQARLDAAEAKLNEPGAEEAAARAIAAAALKAAVDRGSSFGTELETFAAVAPDGQIAERLRPYSDEGVPTRAQLVERFSAARDRIVDAAAAPEQDQGIAGRLMSSALSVVKVRRTGDVEGDSPDAIVSRMEAALDAGDLPAAAAEWDTLPQEAKDASADFRRALDARIAVDGLIGDAVTRAVSETGQQN</sequence>
<organism evidence="8 9">
    <name type="scientific">Pseudorhizobium endolithicum</name>
    <dbReference type="NCBI Taxonomy" id="1191678"/>
    <lineage>
        <taxon>Bacteria</taxon>
        <taxon>Pseudomonadati</taxon>
        <taxon>Pseudomonadota</taxon>
        <taxon>Alphaproteobacteria</taxon>
        <taxon>Hyphomicrobiales</taxon>
        <taxon>Rhizobiaceae</taxon>
        <taxon>Rhizobium/Agrobacterium group</taxon>
        <taxon>Pseudorhizobium</taxon>
    </lineage>
</organism>
<dbReference type="InterPro" id="IPR019133">
    <property type="entry name" value="MIC60"/>
</dbReference>
<comment type="caution">
    <text evidence="8">The sequence shown here is derived from an EMBL/GenBank/DDBJ whole genome shotgun (WGS) entry which is preliminary data.</text>
</comment>
<feature type="region of interest" description="Disordered" evidence="6">
    <location>
        <begin position="1"/>
        <end position="116"/>
    </location>
</feature>
<accession>A0ABN7JQQ3</accession>
<feature type="compositionally biased region" description="Low complexity" evidence="6">
    <location>
        <begin position="77"/>
        <end position="92"/>
    </location>
</feature>
<keyword evidence="2 7" id="KW-0812">Transmembrane</keyword>
<reference evidence="8 9" key="1">
    <citation type="submission" date="2020-11" db="EMBL/GenBank/DDBJ databases">
        <authorList>
            <person name="Lassalle F."/>
        </authorList>
    </citation>
    <scope>NUCLEOTIDE SEQUENCE [LARGE SCALE GENOMIC DNA]</scope>
    <source>
        <strain evidence="8 9">JC140</strain>
    </source>
</reference>
<keyword evidence="9" id="KW-1185">Reference proteome</keyword>
<proteinExistence type="predicted"/>
<evidence type="ECO:0000256" key="1">
    <source>
        <dbReference type="ARBA" id="ARBA00004370"/>
    </source>
</evidence>
<gene>
    <name evidence="8" type="ORF">REJC140_01188</name>
</gene>
<keyword evidence="4 7" id="KW-0472">Membrane</keyword>
<name>A0ABN7JQQ3_9HYPH</name>
<protein>
    <submittedName>
        <fullName evidence="8">Membrane protein</fullName>
    </submittedName>
</protein>
<evidence type="ECO:0000256" key="5">
    <source>
        <dbReference type="SAM" id="Coils"/>
    </source>
</evidence>
<feature type="transmembrane region" description="Helical" evidence="7">
    <location>
        <begin position="122"/>
        <end position="143"/>
    </location>
</feature>
<dbReference type="Pfam" id="PF09731">
    <property type="entry name" value="Mitofilin"/>
    <property type="match status" value="1"/>
</dbReference>
<evidence type="ECO:0000313" key="8">
    <source>
        <dbReference type="EMBL" id="CAD7042760.1"/>
    </source>
</evidence>
<evidence type="ECO:0000256" key="2">
    <source>
        <dbReference type="ARBA" id="ARBA00022692"/>
    </source>
</evidence>
<feature type="coiled-coil region" evidence="5">
    <location>
        <begin position="224"/>
        <end position="251"/>
    </location>
</feature>
<dbReference type="RefSeq" id="WP_142522655.1">
    <property type="nucleotide sequence ID" value="NZ_CABFWF030000012.1"/>
</dbReference>
<dbReference type="Proteomes" id="UP000606921">
    <property type="component" value="Unassembled WGS sequence"/>
</dbReference>
<evidence type="ECO:0000256" key="4">
    <source>
        <dbReference type="ARBA" id="ARBA00023136"/>
    </source>
</evidence>
<evidence type="ECO:0000256" key="3">
    <source>
        <dbReference type="ARBA" id="ARBA00022989"/>
    </source>
</evidence>
<evidence type="ECO:0000313" key="9">
    <source>
        <dbReference type="Proteomes" id="UP000606921"/>
    </source>
</evidence>
<feature type="compositionally biased region" description="Basic and acidic residues" evidence="6">
    <location>
        <begin position="1"/>
        <end position="17"/>
    </location>
</feature>
<comment type="subcellular location">
    <subcellularLocation>
        <location evidence="1">Membrane</location>
    </subcellularLocation>
</comment>